<evidence type="ECO:0000256" key="6">
    <source>
        <dbReference type="SAM" id="Phobius"/>
    </source>
</evidence>
<accession>A0A453J8G9</accession>
<dbReference type="Proteomes" id="UP000015105">
    <property type="component" value="Chromosome 4D"/>
</dbReference>
<evidence type="ECO:0000313" key="7">
    <source>
        <dbReference type="EnsemblPlants" id="AET4Gv20834500.1"/>
    </source>
</evidence>
<reference evidence="8" key="1">
    <citation type="journal article" date="2014" name="Science">
        <title>Ancient hybridizations among the ancestral genomes of bread wheat.</title>
        <authorList>
            <consortium name="International Wheat Genome Sequencing Consortium,"/>
            <person name="Marcussen T."/>
            <person name="Sandve S.R."/>
            <person name="Heier L."/>
            <person name="Spannagl M."/>
            <person name="Pfeifer M."/>
            <person name="Jakobsen K.S."/>
            <person name="Wulff B.B."/>
            <person name="Steuernagel B."/>
            <person name="Mayer K.F."/>
            <person name="Olsen O.A."/>
        </authorList>
    </citation>
    <scope>NUCLEOTIDE SEQUENCE [LARGE SCALE GENOMIC DNA]</scope>
    <source>
        <strain evidence="8">cv. AL8/78</strain>
    </source>
</reference>
<dbReference type="EC" id="2.7.7.9" evidence="2"/>
<evidence type="ECO:0000313" key="8">
    <source>
        <dbReference type="Proteomes" id="UP000015105"/>
    </source>
</evidence>
<dbReference type="InterPro" id="IPR002618">
    <property type="entry name" value="UDPGP_fam"/>
</dbReference>
<dbReference type="InterPro" id="IPR029044">
    <property type="entry name" value="Nucleotide-diphossugar_trans"/>
</dbReference>
<dbReference type="GO" id="GO:0006011">
    <property type="term" value="P:UDP-alpha-D-glucose metabolic process"/>
    <property type="evidence" value="ECO:0007669"/>
    <property type="project" value="InterPro"/>
</dbReference>
<protein>
    <recommendedName>
        <fullName evidence="2">UTP--glucose-1-phosphate uridylyltransferase</fullName>
        <ecNumber evidence="2">2.7.7.9</ecNumber>
    </recommendedName>
</protein>
<feature type="transmembrane region" description="Helical" evidence="6">
    <location>
        <begin position="52"/>
        <end position="71"/>
    </location>
</feature>
<evidence type="ECO:0000256" key="4">
    <source>
        <dbReference type="ARBA" id="ARBA00022695"/>
    </source>
</evidence>
<keyword evidence="6" id="KW-0812">Transmembrane</keyword>
<keyword evidence="3" id="KW-0808">Transferase</keyword>
<reference evidence="7" key="5">
    <citation type="journal article" date="2021" name="G3 (Bethesda)">
        <title>Aegilops tauschii genome assembly Aet v5.0 features greater sequence contiguity and improved annotation.</title>
        <authorList>
            <person name="Wang L."/>
            <person name="Zhu T."/>
            <person name="Rodriguez J.C."/>
            <person name="Deal K.R."/>
            <person name="Dubcovsky J."/>
            <person name="McGuire P.E."/>
            <person name="Lux T."/>
            <person name="Spannagl M."/>
            <person name="Mayer K.F.X."/>
            <person name="Baldrich P."/>
            <person name="Meyers B.C."/>
            <person name="Huo N."/>
            <person name="Gu Y.Q."/>
            <person name="Zhou H."/>
            <person name="Devos K.M."/>
            <person name="Bennetzen J.L."/>
            <person name="Unver T."/>
            <person name="Budak H."/>
            <person name="Gulick P.J."/>
            <person name="Galiba G."/>
            <person name="Kalapos B."/>
            <person name="Nelson D.R."/>
            <person name="Li P."/>
            <person name="You F.M."/>
            <person name="Luo M.C."/>
            <person name="Dvorak J."/>
        </authorList>
    </citation>
    <scope>NUCLEOTIDE SEQUENCE [LARGE SCALE GENOMIC DNA]</scope>
    <source>
        <strain evidence="7">cv. AL8/78</strain>
    </source>
</reference>
<evidence type="ECO:0000256" key="1">
    <source>
        <dbReference type="ARBA" id="ARBA00010401"/>
    </source>
</evidence>
<comment type="similarity">
    <text evidence="1">Belongs to the UDPGP type 1 family.</text>
</comment>
<keyword evidence="6" id="KW-1133">Transmembrane helix</keyword>
<name>A0A453J8G9_AEGTS</name>
<dbReference type="AlphaFoldDB" id="A0A453J8G9"/>
<dbReference type="EnsemblPlants" id="AET4Gv20834500.1">
    <property type="protein sequence ID" value="AET4Gv20834500.1"/>
    <property type="gene ID" value="AET4Gv20834500"/>
</dbReference>
<sequence length="73" mass="8183">MSSCHGLPGTVKDGWYPPSHVDIFPSPMNSAKLDLLLSQRKEYVFIANSDNLGSIIDMSMLMYALYVLLFITQ</sequence>
<keyword evidence="6" id="KW-0472">Membrane</keyword>
<dbReference type="InterPro" id="IPR016267">
    <property type="entry name" value="UDPGP_trans"/>
</dbReference>
<dbReference type="Gene3D" id="3.90.550.10">
    <property type="entry name" value="Spore Coat Polysaccharide Biosynthesis Protein SpsA, Chain A"/>
    <property type="match status" value="1"/>
</dbReference>
<comment type="catalytic activity">
    <reaction evidence="5">
        <text>alpha-D-glucose 1-phosphate + UTP + H(+) = UDP-alpha-D-glucose + diphosphate</text>
        <dbReference type="Rhea" id="RHEA:19889"/>
        <dbReference type="ChEBI" id="CHEBI:15378"/>
        <dbReference type="ChEBI" id="CHEBI:33019"/>
        <dbReference type="ChEBI" id="CHEBI:46398"/>
        <dbReference type="ChEBI" id="CHEBI:58601"/>
        <dbReference type="ChEBI" id="CHEBI:58885"/>
        <dbReference type="EC" id="2.7.7.9"/>
    </reaction>
</comment>
<evidence type="ECO:0000256" key="3">
    <source>
        <dbReference type="ARBA" id="ARBA00022679"/>
    </source>
</evidence>
<dbReference type="Gramene" id="AET4Gv20834500.1">
    <property type="protein sequence ID" value="AET4Gv20834500.1"/>
    <property type="gene ID" value="AET4Gv20834500"/>
</dbReference>
<dbReference type="STRING" id="200361.A0A453J8G9"/>
<reference evidence="7" key="4">
    <citation type="submission" date="2019-03" db="UniProtKB">
        <authorList>
            <consortium name="EnsemblPlants"/>
        </authorList>
    </citation>
    <scope>IDENTIFICATION</scope>
</reference>
<organism evidence="7 8">
    <name type="scientific">Aegilops tauschii subsp. strangulata</name>
    <name type="common">Goatgrass</name>
    <dbReference type="NCBI Taxonomy" id="200361"/>
    <lineage>
        <taxon>Eukaryota</taxon>
        <taxon>Viridiplantae</taxon>
        <taxon>Streptophyta</taxon>
        <taxon>Embryophyta</taxon>
        <taxon>Tracheophyta</taxon>
        <taxon>Spermatophyta</taxon>
        <taxon>Magnoliopsida</taxon>
        <taxon>Liliopsida</taxon>
        <taxon>Poales</taxon>
        <taxon>Poaceae</taxon>
        <taxon>BOP clade</taxon>
        <taxon>Pooideae</taxon>
        <taxon>Triticodae</taxon>
        <taxon>Triticeae</taxon>
        <taxon>Triticinae</taxon>
        <taxon>Aegilops</taxon>
    </lineage>
</organism>
<evidence type="ECO:0000256" key="2">
    <source>
        <dbReference type="ARBA" id="ARBA00012415"/>
    </source>
</evidence>
<dbReference type="PANTHER" id="PTHR43511">
    <property type="match status" value="1"/>
</dbReference>
<proteinExistence type="inferred from homology"/>
<dbReference type="GO" id="GO:0003983">
    <property type="term" value="F:UTP:glucose-1-phosphate uridylyltransferase activity"/>
    <property type="evidence" value="ECO:0007669"/>
    <property type="project" value="UniProtKB-EC"/>
</dbReference>
<evidence type="ECO:0000256" key="5">
    <source>
        <dbReference type="ARBA" id="ARBA00048128"/>
    </source>
</evidence>
<dbReference type="Pfam" id="PF01704">
    <property type="entry name" value="UDPGP"/>
    <property type="match status" value="1"/>
</dbReference>
<keyword evidence="4" id="KW-0548">Nucleotidyltransferase</keyword>
<keyword evidence="8" id="KW-1185">Reference proteome</keyword>
<reference evidence="7" key="3">
    <citation type="journal article" date="2017" name="Nature">
        <title>Genome sequence of the progenitor of the wheat D genome Aegilops tauschii.</title>
        <authorList>
            <person name="Luo M.C."/>
            <person name="Gu Y.Q."/>
            <person name="Puiu D."/>
            <person name="Wang H."/>
            <person name="Twardziok S.O."/>
            <person name="Deal K.R."/>
            <person name="Huo N."/>
            <person name="Zhu T."/>
            <person name="Wang L."/>
            <person name="Wang Y."/>
            <person name="McGuire P.E."/>
            <person name="Liu S."/>
            <person name="Long H."/>
            <person name="Ramasamy R.K."/>
            <person name="Rodriguez J.C."/>
            <person name="Van S.L."/>
            <person name="Yuan L."/>
            <person name="Wang Z."/>
            <person name="Xia Z."/>
            <person name="Xiao L."/>
            <person name="Anderson O.D."/>
            <person name="Ouyang S."/>
            <person name="Liang Y."/>
            <person name="Zimin A.V."/>
            <person name="Pertea G."/>
            <person name="Qi P."/>
            <person name="Bennetzen J.L."/>
            <person name="Dai X."/>
            <person name="Dawson M.W."/>
            <person name="Muller H.G."/>
            <person name="Kugler K."/>
            <person name="Rivarola-Duarte L."/>
            <person name="Spannagl M."/>
            <person name="Mayer K.F.X."/>
            <person name="Lu F.H."/>
            <person name="Bevan M.W."/>
            <person name="Leroy P."/>
            <person name="Li P."/>
            <person name="You F.M."/>
            <person name="Sun Q."/>
            <person name="Liu Z."/>
            <person name="Lyons E."/>
            <person name="Wicker T."/>
            <person name="Salzberg S.L."/>
            <person name="Devos K.M."/>
            <person name="Dvorak J."/>
        </authorList>
    </citation>
    <scope>NUCLEOTIDE SEQUENCE [LARGE SCALE GENOMIC DNA]</scope>
    <source>
        <strain evidence="7">cv. AL8/78</strain>
    </source>
</reference>
<reference evidence="8" key="2">
    <citation type="journal article" date="2017" name="Nat. Plants">
        <title>The Aegilops tauschii genome reveals multiple impacts of transposons.</title>
        <authorList>
            <person name="Zhao G."/>
            <person name="Zou C."/>
            <person name="Li K."/>
            <person name="Wang K."/>
            <person name="Li T."/>
            <person name="Gao L."/>
            <person name="Zhang X."/>
            <person name="Wang H."/>
            <person name="Yang Z."/>
            <person name="Liu X."/>
            <person name="Jiang W."/>
            <person name="Mao L."/>
            <person name="Kong X."/>
            <person name="Jiao Y."/>
            <person name="Jia J."/>
        </authorList>
    </citation>
    <scope>NUCLEOTIDE SEQUENCE [LARGE SCALE GENOMIC DNA]</scope>
    <source>
        <strain evidence="8">cv. AL8/78</strain>
    </source>
</reference>